<evidence type="ECO:0000256" key="7">
    <source>
        <dbReference type="RuleBase" id="RU365059"/>
    </source>
</evidence>
<dbReference type="GO" id="GO:0003924">
    <property type="term" value="F:GTPase activity"/>
    <property type="evidence" value="ECO:0007669"/>
    <property type="project" value="InterPro"/>
</dbReference>
<dbReference type="GO" id="GO:0005737">
    <property type="term" value="C:cytoplasm"/>
    <property type="evidence" value="ECO:0007669"/>
    <property type="project" value="UniProtKB-SubCell"/>
</dbReference>
<dbReference type="Gene3D" id="3.40.50.300">
    <property type="entry name" value="P-loop containing nucleotide triphosphate hydrolases"/>
    <property type="match status" value="1"/>
</dbReference>
<dbReference type="EMBL" id="CP119965">
    <property type="protein sequence ID" value="WFD40963.1"/>
    <property type="molecule type" value="Genomic_DNA"/>
</dbReference>
<feature type="region of interest" description="Disordered" evidence="8">
    <location>
        <begin position="41"/>
        <end position="63"/>
    </location>
</feature>
<proteinExistence type="inferred from homology"/>
<keyword evidence="4 7" id="KW-0547">Nucleotide-binding</keyword>
<evidence type="ECO:0000313" key="10">
    <source>
        <dbReference type="Proteomes" id="UP001217754"/>
    </source>
</evidence>
<keyword evidence="5 7" id="KW-0378">Hydrolase</keyword>
<protein>
    <recommendedName>
        <fullName evidence="7">GPN-loop GTPase</fullName>
        <ecNumber evidence="7">3.6.5.-</ecNumber>
    </recommendedName>
</protein>
<feature type="compositionally biased region" description="Basic and acidic residues" evidence="8">
    <location>
        <begin position="393"/>
        <end position="406"/>
    </location>
</feature>
<keyword evidence="2 7" id="KW-0963">Cytoplasm</keyword>
<evidence type="ECO:0000256" key="2">
    <source>
        <dbReference type="ARBA" id="ARBA00022490"/>
    </source>
</evidence>
<dbReference type="GO" id="GO:0005634">
    <property type="term" value="C:nucleus"/>
    <property type="evidence" value="ECO:0007669"/>
    <property type="project" value="UniProtKB-SubCell"/>
</dbReference>
<evidence type="ECO:0000256" key="1">
    <source>
        <dbReference type="ARBA" id="ARBA00005290"/>
    </source>
</evidence>
<dbReference type="GeneID" id="85227605"/>
<evidence type="ECO:0000313" key="9">
    <source>
        <dbReference type="EMBL" id="WFD40963.1"/>
    </source>
</evidence>
<evidence type="ECO:0000256" key="4">
    <source>
        <dbReference type="ARBA" id="ARBA00022741"/>
    </source>
</evidence>
<feature type="region of interest" description="Disordered" evidence="8">
    <location>
        <begin position="240"/>
        <end position="259"/>
    </location>
</feature>
<dbReference type="InterPro" id="IPR004130">
    <property type="entry name" value="Gpn"/>
</dbReference>
<evidence type="ECO:0000256" key="8">
    <source>
        <dbReference type="SAM" id="MobiDB-lite"/>
    </source>
</evidence>
<keyword evidence="10" id="KW-1185">Reference proteome</keyword>
<dbReference type="FunFam" id="3.40.50.300:FF:000579">
    <property type="entry name" value="GPN-loop GTPase"/>
    <property type="match status" value="1"/>
</dbReference>
<dbReference type="InterPro" id="IPR030230">
    <property type="entry name" value="Gpn1/Npa3/XAB1"/>
</dbReference>
<evidence type="ECO:0000256" key="3">
    <source>
        <dbReference type="ARBA" id="ARBA00022553"/>
    </source>
</evidence>
<keyword evidence="3" id="KW-0597">Phosphoprotein</keyword>
<evidence type="ECO:0000256" key="5">
    <source>
        <dbReference type="ARBA" id="ARBA00022801"/>
    </source>
</evidence>
<feature type="compositionally biased region" description="Acidic residues" evidence="8">
    <location>
        <begin position="375"/>
        <end position="385"/>
    </location>
</feature>
<name>A0AAF0JBY5_9BASI</name>
<keyword evidence="6 7" id="KW-0342">GTP-binding</keyword>
<dbReference type="AlphaFoldDB" id="A0AAF0JBY5"/>
<dbReference type="PANTHER" id="PTHR21231:SF8">
    <property type="entry name" value="GPN-LOOP GTPASE 1"/>
    <property type="match status" value="1"/>
</dbReference>
<accession>A0AAF0JBY5</accession>
<dbReference type="Proteomes" id="UP001217754">
    <property type="component" value="Chromosome 8"/>
</dbReference>
<comment type="subunit">
    <text evidence="7">Binds to RNA polymerase II.</text>
</comment>
<comment type="subcellular location">
    <subcellularLocation>
        <location evidence="7">Cytoplasm</location>
    </subcellularLocation>
    <subcellularLocation>
        <location evidence="7">Nucleus</location>
    </subcellularLocation>
</comment>
<comment type="function">
    <text evidence="7">Small GTPase required for proper nuclear import of RNA polymerase II (RNAPII). May act at an RNAP assembly step prior to nuclear import.</text>
</comment>
<dbReference type="PANTHER" id="PTHR21231">
    <property type="entry name" value="XPA-BINDING PROTEIN 1-RELATED"/>
    <property type="match status" value="1"/>
</dbReference>
<dbReference type="RefSeq" id="XP_060123860.1">
    <property type="nucleotide sequence ID" value="XM_060267877.1"/>
</dbReference>
<feature type="region of interest" description="Disordered" evidence="8">
    <location>
        <begin position="343"/>
        <end position="413"/>
    </location>
</feature>
<evidence type="ECO:0000256" key="6">
    <source>
        <dbReference type="ARBA" id="ARBA00023134"/>
    </source>
</evidence>
<organism evidence="9 10">
    <name type="scientific">Malassezia japonica</name>
    <dbReference type="NCBI Taxonomy" id="223818"/>
    <lineage>
        <taxon>Eukaryota</taxon>
        <taxon>Fungi</taxon>
        <taxon>Dikarya</taxon>
        <taxon>Basidiomycota</taxon>
        <taxon>Ustilaginomycotina</taxon>
        <taxon>Malasseziomycetes</taxon>
        <taxon>Malasseziales</taxon>
        <taxon>Malasseziaceae</taxon>
        <taxon>Malassezia</taxon>
    </lineage>
</organism>
<dbReference type="Pfam" id="PF03029">
    <property type="entry name" value="ATP_bind_1"/>
    <property type="match status" value="1"/>
</dbReference>
<sequence length="413" mass="45233">MASNEGTLPPPPRATAVIVIGMAGSGKSTFVARLASHMAKKTAAAHGEQQAKEKEGDADAAGASDMPTRPYLINIDPAVAGLGYSPNVDIRDTVDYPRVMEEYKLGPNGGILTALNLFTTKFDQVLSIAEKRANETDLVVLDTPGQIEIFTWSASGSIITDALASAMPTVVAYVVDTPRTTAPATFMSNMLYACSIMYKARLPFVIVFNKTDVQDPQFALDWMHDFEAFQRALMAGNARDPSVHAADPNAPPQPRSEDPSYLNSLMNSMSLVLDEFYKNLRAVGVSSATGAGMDDFLGAVKEARHEYMTDYRPEMERMQREKKAQLEKSKETQMQSLLHDMNVREPRSGLSKVRSKMRASNDDDVDGPEYAGDGEIIDPDSDEEKPEYGVPGGDERLAKRWNKHDGSYWPAPP</sequence>
<dbReference type="CDD" id="cd17870">
    <property type="entry name" value="GPN1"/>
    <property type="match status" value="1"/>
</dbReference>
<dbReference type="EC" id="3.6.5.-" evidence="7"/>
<dbReference type="GO" id="GO:0005525">
    <property type="term" value="F:GTP binding"/>
    <property type="evidence" value="ECO:0007669"/>
    <property type="project" value="UniProtKB-KW"/>
</dbReference>
<reference evidence="9" key="1">
    <citation type="submission" date="2023-03" db="EMBL/GenBank/DDBJ databases">
        <title>Mating type loci evolution in Malassezia.</title>
        <authorList>
            <person name="Coelho M.A."/>
        </authorList>
    </citation>
    <scope>NUCLEOTIDE SEQUENCE</scope>
    <source>
        <strain evidence="9">CBS 9431</strain>
    </source>
</reference>
<dbReference type="InterPro" id="IPR027417">
    <property type="entry name" value="P-loop_NTPase"/>
</dbReference>
<comment type="similarity">
    <text evidence="1 7">Belongs to the GPN-loop GTPase family.</text>
</comment>
<gene>
    <name evidence="9" type="ORF">MJAP1_003954</name>
</gene>
<dbReference type="SUPFAM" id="SSF52540">
    <property type="entry name" value="P-loop containing nucleoside triphosphate hydrolases"/>
    <property type="match status" value="1"/>
</dbReference>